<evidence type="ECO:0000256" key="13">
    <source>
        <dbReference type="ARBA" id="ARBA00023136"/>
    </source>
</evidence>
<dbReference type="PANTHER" id="PTHR34148">
    <property type="entry name" value="ADENOSYLCOBINAMIDE-GDP RIBAZOLETRANSFERASE"/>
    <property type="match status" value="1"/>
</dbReference>
<dbReference type="PANTHER" id="PTHR34148:SF1">
    <property type="entry name" value="ADENOSYLCOBINAMIDE-GDP RIBAZOLETRANSFERASE"/>
    <property type="match status" value="1"/>
</dbReference>
<keyword evidence="8 19" id="KW-0169">Cobalamin biosynthesis</keyword>
<comment type="catalytic activity">
    <reaction evidence="17 19">
        <text>alpha-ribazole + adenosylcob(III)inamide-GDP = adenosylcob(III)alamin + GMP + H(+)</text>
        <dbReference type="Rhea" id="RHEA:16049"/>
        <dbReference type="ChEBI" id="CHEBI:10329"/>
        <dbReference type="ChEBI" id="CHEBI:15378"/>
        <dbReference type="ChEBI" id="CHEBI:18408"/>
        <dbReference type="ChEBI" id="CHEBI:58115"/>
        <dbReference type="ChEBI" id="CHEBI:60487"/>
        <dbReference type="EC" id="2.7.8.26"/>
    </reaction>
</comment>
<organism evidence="20 21">
    <name type="scientific">Rhodoferax potami</name>
    <dbReference type="NCBI Taxonomy" id="3068338"/>
    <lineage>
        <taxon>Bacteria</taxon>
        <taxon>Pseudomonadati</taxon>
        <taxon>Pseudomonadota</taxon>
        <taxon>Betaproteobacteria</taxon>
        <taxon>Burkholderiales</taxon>
        <taxon>Comamonadaceae</taxon>
        <taxon>Rhodoferax</taxon>
    </lineage>
</organism>
<dbReference type="EC" id="2.7.8.26" evidence="5 19"/>
<keyword evidence="11 19" id="KW-0460">Magnesium</keyword>
<comment type="cofactor">
    <cofactor evidence="1 19">
        <name>Mg(2+)</name>
        <dbReference type="ChEBI" id="CHEBI:18420"/>
    </cofactor>
</comment>
<dbReference type="HAMAP" id="MF_00719">
    <property type="entry name" value="CobS"/>
    <property type="match status" value="1"/>
</dbReference>
<dbReference type="Proteomes" id="UP001321700">
    <property type="component" value="Unassembled WGS sequence"/>
</dbReference>
<comment type="caution">
    <text evidence="20">The sequence shown here is derived from an EMBL/GenBank/DDBJ whole genome shotgun (WGS) entry which is preliminary data.</text>
</comment>
<dbReference type="EMBL" id="JAVBIK010000001">
    <property type="protein sequence ID" value="MDT7517293.1"/>
    <property type="molecule type" value="Genomic_DNA"/>
</dbReference>
<keyword evidence="7 19" id="KW-1003">Cell membrane</keyword>
<keyword evidence="10 19" id="KW-0812">Transmembrane</keyword>
<evidence type="ECO:0000256" key="4">
    <source>
        <dbReference type="ARBA" id="ARBA00010561"/>
    </source>
</evidence>
<dbReference type="RefSeq" id="WP_313873131.1">
    <property type="nucleotide sequence ID" value="NZ_JAVBIK010000001.1"/>
</dbReference>
<comment type="function">
    <text evidence="14 19">Joins adenosylcobinamide-GDP and alpha-ribazole to generate adenosylcobalamin (Ado-cobalamin). Also synthesizes adenosylcobalamin 5'-phosphate from adenosylcobinamide-GDP and alpha-ribazole 5'-phosphate.</text>
</comment>
<reference evidence="20 21" key="1">
    <citation type="submission" date="2023-08" db="EMBL/GenBank/DDBJ databases">
        <title>Rhodoferax potami sp. nov. and Rhodoferax mekongensis sp. nov., isolated from the Mekong River in Thailand.</title>
        <authorList>
            <person name="Kitikhun S."/>
            <person name="Charoenyingcharoen P."/>
            <person name="Siriarchawattana P."/>
            <person name="Likhitrattanapisal S."/>
            <person name="Nilsakha T."/>
            <person name="Chanpet A."/>
            <person name="Rattanawaree P."/>
            <person name="Ingsriswang S."/>
        </authorList>
    </citation>
    <scope>NUCLEOTIDE SEQUENCE [LARGE SCALE GENOMIC DNA]</scope>
    <source>
        <strain evidence="20 21">TBRC 17660</strain>
    </source>
</reference>
<dbReference type="InterPro" id="IPR003805">
    <property type="entry name" value="CobS"/>
</dbReference>
<evidence type="ECO:0000256" key="18">
    <source>
        <dbReference type="ARBA" id="ARBA00049504"/>
    </source>
</evidence>
<evidence type="ECO:0000256" key="11">
    <source>
        <dbReference type="ARBA" id="ARBA00022842"/>
    </source>
</evidence>
<accession>A0ABU3KIN6</accession>
<sequence>MRSFIRHYLLALQFFSRVPVTGRLADWVGFSPAMLRASAAHFPGVGWLVGSVVALLTWGLLVLLPAGPFAPLVAATLGTALSVVMTGAFHEDGLADVADGLGGSYNRERALEIMKDSRVGAFGAIAVMLALLCKVALLAMLGSLSMGLMVAGVFAAHVVSRTWPLLTIRLLPHVGDSAVSKSKPLAAQISLPALGVAHLWCFMALALVGFSPDAMHLVAETGSPSINLWPLWGLATGFSVLAWAWMHRWFAQRLQGFTGDCLGAAQQVSEIAFYLGLALAWGLWPAGAVP</sequence>
<evidence type="ECO:0000256" key="12">
    <source>
        <dbReference type="ARBA" id="ARBA00022989"/>
    </source>
</evidence>
<evidence type="ECO:0000256" key="8">
    <source>
        <dbReference type="ARBA" id="ARBA00022573"/>
    </source>
</evidence>
<comment type="similarity">
    <text evidence="4 19">Belongs to the CobS family.</text>
</comment>
<comment type="catalytic activity">
    <reaction evidence="18 19">
        <text>alpha-ribazole 5'-phosphate + adenosylcob(III)inamide-GDP = adenosylcob(III)alamin 5'-phosphate + GMP + H(+)</text>
        <dbReference type="Rhea" id="RHEA:23560"/>
        <dbReference type="ChEBI" id="CHEBI:15378"/>
        <dbReference type="ChEBI" id="CHEBI:57918"/>
        <dbReference type="ChEBI" id="CHEBI:58115"/>
        <dbReference type="ChEBI" id="CHEBI:60487"/>
        <dbReference type="ChEBI" id="CHEBI:60493"/>
        <dbReference type="EC" id="2.7.8.26"/>
    </reaction>
</comment>
<evidence type="ECO:0000256" key="15">
    <source>
        <dbReference type="ARBA" id="ARBA00032605"/>
    </source>
</evidence>
<dbReference type="Pfam" id="PF02654">
    <property type="entry name" value="CobS"/>
    <property type="match status" value="1"/>
</dbReference>
<evidence type="ECO:0000313" key="20">
    <source>
        <dbReference type="EMBL" id="MDT7517293.1"/>
    </source>
</evidence>
<keyword evidence="13 19" id="KW-0472">Membrane</keyword>
<evidence type="ECO:0000256" key="2">
    <source>
        <dbReference type="ARBA" id="ARBA00004651"/>
    </source>
</evidence>
<proteinExistence type="inferred from homology"/>
<evidence type="ECO:0000256" key="7">
    <source>
        <dbReference type="ARBA" id="ARBA00022475"/>
    </source>
</evidence>
<feature type="transmembrane region" description="Helical" evidence="19">
    <location>
        <begin position="231"/>
        <end position="250"/>
    </location>
</feature>
<name>A0ABU3KIN6_9BURK</name>
<comment type="subcellular location">
    <subcellularLocation>
        <location evidence="2 19">Cell membrane</location>
        <topology evidence="2 19">Multi-pass membrane protein</topology>
    </subcellularLocation>
</comment>
<evidence type="ECO:0000256" key="3">
    <source>
        <dbReference type="ARBA" id="ARBA00004663"/>
    </source>
</evidence>
<evidence type="ECO:0000256" key="5">
    <source>
        <dbReference type="ARBA" id="ARBA00013200"/>
    </source>
</evidence>
<evidence type="ECO:0000256" key="10">
    <source>
        <dbReference type="ARBA" id="ARBA00022692"/>
    </source>
</evidence>
<feature type="transmembrane region" description="Helical" evidence="19">
    <location>
        <begin position="189"/>
        <end position="211"/>
    </location>
</feature>
<gene>
    <name evidence="19" type="primary">cobS</name>
    <name evidence="20" type="ORF">RAE19_00800</name>
</gene>
<keyword evidence="21" id="KW-1185">Reference proteome</keyword>
<dbReference type="GO" id="GO:0051073">
    <property type="term" value="F:adenosylcobinamide-GDP ribazoletransferase activity"/>
    <property type="evidence" value="ECO:0007669"/>
    <property type="project" value="UniProtKB-EC"/>
</dbReference>
<evidence type="ECO:0000256" key="9">
    <source>
        <dbReference type="ARBA" id="ARBA00022679"/>
    </source>
</evidence>
<evidence type="ECO:0000256" key="14">
    <source>
        <dbReference type="ARBA" id="ARBA00025228"/>
    </source>
</evidence>
<evidence type="ECO:0000313" key="21">
    <source>
        <dbReference type="Proteomes" id="UP001321700"/>
    </source>
</evidence>
<keyword evidence="9 19" id="KW-0808">Transferase</keyword>
<protein>
    <recommendedName>
        <fullName evidence="6 19">Adenosylcobinamide-GDP ribazoletransferase</fullName>
        <ecNumber evidence="5 19">2.7.8.26</ecNumber>
    </recommendedName>
    <alternativeName>
        <fullName evidence="16 19">Cobalamin synthase</fullName>
    </alternativeName>
    <alternativeName>
        <fullName evidence="15 19">Cobalamin-5'-phosphate synthase</fullName>
    </alternativeName>
</protein>
<feature type="transmembrane region" description="Helical" evidence="19">
    <location>
        <begin position="119"/>
        <end position="141"/>
    </location>
</feature>
<comment type="pathway">
    <text evidence="3 19">Cofactor biosynthesis; adenosylcobalamin biosynthesis; adenosylcobalamin from cob(II)yrinate a,c-diamide: step 7/7.</text>
</comment>
<keyword evidence="12 19" id="KW-1133">Transmembrane helix</keyword>
<feature type="transmembrane region" description="Helical" evidence="19">
    <location>
        <begin position="44"/>
        <end position="63"/>
    </location>
</feature>
<evidence type="ECO:0000256" key="6">
    <source>
        <dbReference type="ARBA" id="ARBA00015850"/>
    </source>
</evidence>
<evidence type="ECO:0000256" key="16">
    <source>
        <dbReference type="ARBA" id="ARBA00032853"/>
    </source>
</evidence>
<feature type="transmembrane region" description="Helical" evidence="19">
    <location>
        <begin position="69"/>
        <end position="89"/>
    </location>
</feature>
<evidence type="ECO:0000256" key="19">
    <source>
        <dbReference type="HAMAP-Rule" id="MF_00719"/>
    </source>
</evidence>
<evidence type="ECO:0000256" key="1">
    <source>
        <dbReference type="ARBA" id="ARBA00001946"/>
    </source>
</evidence>
<feature type="transmembrane region" description="Helical" evidence="19">
    <location>
        <begin position="147"/>
        <end position="168"/>
    </location>
</feature>
<evidence type="ECO:0000256" key="17">
    <source>
        <dbReference type="ARBA" id="ARBA00048623"/>
    </source>
</evidence>